<dbReference type="SUPFAM" id="SSF47226">
    <property type="entry name" value="Histidine-containing phosphotransfer domain, HPT domain"/>
    <property type="match status" value="1"/>
</dbReference>
<comment type="caution">
    <text evidence="14">The sequence shown here is derived from an EMBL/GenBank/DDBJ whole genome shotgun (WGS) entry which is preliminary data.</text>
</comment>
<comment type="subcellular location">
    <subcellularLocation>
        <location evidence="1">Cell membrane</location>
        <topology evidence="1">Multi-pass membrane protein</topology>
    </subcellularLocation>
</comment>
<dbReference type="InterPro" id="IPR036641">
    <property type="entry name" value="HPT_dom_sf"/>
</dbReference>
<keyword evidence="4" id="KW-0812">Transmembrane</keyword>
<evidence type="ECO:0000256" key="10">
    <source>
        <dbReference type="PROSITE-ProRule" id="PRU00110"/>
    </source>
</evidence>
<dbReference type="RefSeq" id="WP_408606906.1">
    <property type="nucleotide sequence ID" value="NZ_CAAAJD010000006.1"/>
</dbReference>
<dbReference type="CDD" id="cd17546">
    <property type="entry name" value="REC_hyHK_CKI1_RcsC-like"/>
    <property type="match status" value="1"/>
</dbReference>
<feature type="domain" description="HPt" evidence="13">
    <location>
        <begin position="198"/>
        <end position="296"/>
    </location>
</feature>
<dbReference type="GO" id="GO:0005886">
    <property type="term" value="C:plasma membrane"/>
    <property type="evidence" value="ECO:0007669"/>
    <property type="project" value="UniProtKB-SubCell"/>
</dbReference>
<keyword evidence="6" id="KW-0067">ATP-binding</keyword>
<proteinExistence type="predicted"/>
<dbReference type="Gene3D" id="3.40.50.2300">
    <property type="match status" value="1"/>
</dbReference>
<evidence type="ECO:0000256" key="11">
    <source>
        <dbReference type="PROSITE-ProRule" id="PRU00169"/>
    </source>
</evidence>
<dbReference type="GO" id="GO:0005524">
    <property type="term" value="F:ATP binding"/>
    <property type="evidence" value="ECO:0007669"/>
    <property type="project" value="UniProtKB-KW"/>
</dbReference>
<dbReference type="InterPro" id="IPR011006">
    <property type="entry name" value="CheY-like_superfamily"/>
</dbReference>
<dbReference type="EMBL" id="LNYI01000012">
    <property type="protein sequence ID" value="KTD23592.1"/>
    <property type="molecule type" value="Genomic_DNA"/>
</dbReference>
<reference evidence="14 15" key="1">
    <citation type="submission" date="2015-11" db="EMBL/GenBank/DDBJ databases">
        <title>Genomic analysis of 38 Legionella species identifies large and diverse effector repertoires.</title>
        <authorList>
            <person name="Burstein D."/>
            <person name="Amaro F."/>
            <person name="Zusman T."/>
            <person name="Lifshitz Z."/>
            <person name="Cohen O."/>
            <person name="Gilbert J.A."/>
            <person name="Pupko T."/>
            <person name="Shuman H.A."/>
            <person name="Segal G."/>
        </authorList>
    </citation>
    <scope>NUCLEOTIDE SEQUENCE [LARGE SCALE GENOMIC DNA]</scope>
    <source>
        <strain evidence="14 15">ATCC 49751</strain>
    </source>
</reference>
<evidence type="ECO:0000256" key="3">
    <source>
        <dbReference type="ARBA" id="ARBA00022553"/>
    </source>
</evidence>
<gene>
    <name evidence="14" type="ORF">Llan_0727</name>
</gene>
<evidence type="ECO:0000313" key="15">
    <source>
        <dbReference type="Proteomes" id="UP000054869"/>
    </source>
</evidence>
<evidence type="ECO:0000256" key="7">
    <source>
        <dbReference type="ARBA" id="ARBA00022989"/>
    </source>
</evidence>
<accession>A0A0W0VU84</accession>
<dbReference type="eggNOG" id="COG2197">
    <property type="taxonomic scope" value="Bacteria"/>
</dbReference>
<evidence type="ECO:0000256" key="9">
    <source>
        <dbReference type="ARBA" id="ARBA00023136"/>
    </source>
</evidence>
<dbReference type="PATRIC" id="fig|45067.4.peg.755"/>
<dbReference type="GO" id="GO:0000160">
    <property type="term" value="P:phosphorelay signal transduction system"/>
    <property type="evidence" value="ECO:0007669"/>
    <property type="project" value="UniProtKB-KW"/>
</dbReference>
<dbReference type="SMART" id="SM00448">
    <property type="entry name" value="REC"/>
    <property type="match status" value="1"/>
</dbReference>
<protein>
    <recommendedName>
        <fullName evidence="16">Histidine kinase</fullName>
    </recommendedName>
</protein>
<name>A0A0W0VU84_9GAMM</name>
<dbReference type="Proteomes" id="UP000054869">
    <property type="component" value="Unassembled WGS sequence"/>
</dbReference>
<evidence type="ECO:0000256" key="1">
    <source>
        <dbReference type="ARBA" id="ARBA00004651"/>
    </source>
</evidence>
<sequence length="299" mass="33641">MVSKWVIHNPQALGAKAFLFKPISIQKLHETIESLLNEATQSVNTNQELDNLRSQLRLAYPDVLVAEDNPINRMLLTSLLQENCNMETVDNGEEAVKACQGKRYSVILLDLQMPKLNGLDAARLIRHQSILNKQTPAIVISADSSHLSKEKLKKAGVDFCLQKPIDEKQLLNCLLRIVKGTKSAAIDWQLCVQKVSGNQALAEEFLSHFVEELRKNRDEFIQLLHDKNIKGLESAAHKLHGACCFCGVPHLQTQVIRLEKQAKTAKQIDDLKNAFAELIQSIDEVIDEFDNLYQTNPSN</sequence>
<dbReference type="AlphaFoldDB" id="A0A0W0VU84"/>
<feature type="domain" description="Response regulatory" evidence="12">
    <location>
        <begin position="62"/>
        <end position="178"/>
    </location>
</feature>
<dbReference type="eggNOG" id="COG2198">
    <property type="taxonomic scope" value="Bacteria"/>
</dbReference>
<dbReference type="PROSITE" id="PS50894">
    <property type="entry name" value="HPT"/>
    <property type="match status" value="1"/>
</dbReference>
<evidence type="ECO:0000313" key="14">
    <source>
        <dbReference type="EMBL" id="KTD23592.1"/>
    </source>
</evidence>
<keyword evidence="5" id="KW-0547">Nucleotide-binding</keyword>
<feature type="modified residue" description="Phosphohistidine" evidence="10">
    <location>
        <position position="237"/>
    </location>
</feature>
<dbReference type="InterPro" id="IPR001789">
    <property type="entry name" value="Sig_transdc_resp-reg_receiver"/>
</dbReference>
<evidence type="ECO:0000256" key="6">
    <source>
        <dbReference type="ARBA" id="ARBA00022840"/>
    </source>
</evidence>
<dbReference type="PANTHER" id="PTHR45339:SF1">
    <property type="entry name" value="HYBRID SIGNAL TRANSDUCTION HISTIDINE KINASE J"/>
    <property type="match status" value="1"/>
</dbReference>
<dbReference type="InterPro" id="IPR008207">
    <property type="entry name" value="Sig_transdc_His_kin_Hpt_dom"/>
</dbReference>
<evidence type="ECO:0008006" key="16">
    <source>
        <dbReference type="Google" id="ProtNLM"/>
    </source>
</evidence>
<feature type="modified residue" description="4-aspartylphosphate" evidence="11">
    <location>
        <position position="110"/>
    </location>
</feature>
<dbReference type="PROSITE" id="PS50110">
    <property type="entry name" value="RESPONSE_REGULATORY"/>
    <property type="match status" value="1"/>
</dbReference>
<keyword evidence="15" id="KW-1185">Reference proteome</keyword>
<organism evidence="14 15">
    <name type="scientific">Legionella lansingensis</name>
    <dbReference type="NCBI Taxonomy" id="45067"/>
    <lineage>
        <taxon>Bacteria</taxon>
        <taxon>Pseudomonadati</taxon>
        <taxon>Pseudomonadota</taxon>
        <taxon>Gammaproteobacteria</taxon>
        <taxon>Legionellales</taxon>
        <taxon>Legionellaceae</taxon>
        <taxon>Legionella</taxon>
    </lineage>
</organism>
<evidence type="ECO:0000259" key="13">
    <source>
        <dbReference type="PROSITE" id="PS50894"/>
    </source>
</evidence>
<evidence type="ECO:0000256" key="5">
    <source>
        <dbReference type="ARBA" id="ARBA00022741"/>
    </source>
</evidence>
<keyword evidence="8" id="KW-0902">Two-component regulatory system</keyword>
<dbReference type="CDD" id="cd00088">
    <property type="entry name" value="HPT"/>
    <property type="match status" value="1"/>
</dbReference>
<dbReference type="PANTHER" id="PTHR45339">
    <property type="entry name" value="HYBRID SIGNAL TRANSDUCTION HISTIDINE KINASE J"/>
    <property type="match status" value="1"/>
</dbReference>
<evidence type="ECO:0000256" key="4">
    <source>
        <dbReference type="ARBA" id="ARBA00022692"/>
    </source>
</evidence>
<dbReference type="STRING" id="45067.Llan_0727"/>
<dbReference type="Pfam" id="PF00072">
    <property type="entry name" value="Response_reg"/>
    <property type="match status" value="1"/>
</dbReference>
<keyword evidence="2" id="KW-1003">Cell membrane</keyword>
<dbReference type="Pfam" id="PF01627">
    <property type="entry name" value="Hpt"/>
    <property type="match status" value="1"/>
</dbReference>
<dbReference type="SUPFAM" id="SSF52172">
    <property type="entry name" value="CheY-like"/>
    <property type="match status" value="1"/>
</dbReference>
<dbReference type="eggNOG" id="COG0784">
    <property type="taxonomic scope" value="Bacteria"/>
</dbReference>
<keyword evidence="3 11" id="KW-0597">Phosphoprotein</keyword>
<keyword evidence="7" id="KW-1133">Transmembrane helix</keyword>
<keyword evidence="9" id="KW-0472">Membrane</keyword>
<evidence type="ECO:0000259" key="12">
    <source>
        <dbReference type="PROSITE" id="PS50110"/>
    </source>
</evidence>
<dbReference type="GO" id="GO:0004672">
    <property type="term" value="F:protein kinase activity"/>
    <property type="evidence" value="ECO:0007669"/>
    <property type="project" value="UniProtKB-ARBA"/>
</dbReference>
<dbReference type="Gene3D" id="1.20.120.160">
    <property type="entry name" value="HPT domain"/>
    <property type="match status" value="1"/>
</dbReference>
<dbReference type="SMART" id="SM00073">
    <property type="entry name" value="HPT"/>
    <property type="match status" value="1"/>
</dbReference>
<evidence type="ECO:0000256" key="2">
    <source>
        <dbReference type="ARBA" id="ARBA00022475"/>
    </source>
</evidence>
<evidence type="ECO:0000256" key="8">
    <source>
        <dbReference type="ARBA" id="ARBA00023012"/>
    </source>
</evidence>